<dbReference type="GO" id="GO:0000785">
    <property type="term" value="C:chromatin"/>
    <property type="evidence" value="ECO:0007669"/>
    <property type="project" value="TreeGrafter"/>
</dbReference>
<proteinExistence type="predicted"/>
<dbReference type="InterPro" id="IPR013721">
    <property type="entry name" value="STAG"/>
</dbReference>
<protein>
    <submittedName>
        <fullName evidence="4">Uncharacterized protein</fullName>
    </submittedName>
</protein>
<dbReference type="GO" id="GO:0005634">
    <property type="term" value="C:nucleus"/>
    <property type="evidence" value="ECO:0007669"/>
    <property type="project" value="TreeGrafter"/>
</dbReference>
<dbReference type="InterPro" id="IPR039662">
    <property type="entry name" value="Cohesin_Scc3/SA"/>
</dbReference>
<evidence type="ECO:0000259" key="3">
    <source>
        <dbReference type="Pfam" id="PF24571"/>
    </source>
</evidence>
<dbReference type="Pfam" id="PF24571">
    <property type="entry name" value="HEAT_SCC3-SA"/>
    <property type="match status" value="1"/>
</dbReference>
<gene>
    <name evidence="4" type="ORF">FSB_LOCUS28151</name>
</gene>
<dbReference type="GO" id="GO:0008278">
    <property type="term" value="C:cohesin complex"/>
    <property type="evidence" value="ECO:0007669"/>
    <property type="project" value="TreeGrafter"/>
</dbReference>
<sequence>MDRESLSEDFVKLRPKSKRIRGYDTTLALAHKATDLSIEVLKGNGKLIPQVTKLWVERYEKGPEPVMSCGAKYHIKEGVLGEISVKDVLIALESLAVTGVEDYQNSEGKKFKNFKDNLESFWDNLVRECQHGPLFDQVLFKECMAYIIPLSCTPTTVYRQVASMIGLQLVTSFIAIAKMLSAQCEATRRQLDAEKEKRTEGPCLESPNKSKYVKYLGWALNDKNAGVRRASILALQNLYELHGNLPIMSEFSAKYSKRMIDLTEDIDVSVAVCAIRFVNQLLRQQIISDTTVALDLLELATDDPPQIRRAIGELFYDYVIGQKLYTSQSGTIVECSPSPEVHLIKMLRMLEAFSTDPILRIYLIDDAWEYMEAMKDWECIISLLLDENPLIEFLDDGATKLLWLLCASVRKAVGERILPATNNCKQYYTKAQKKGITVAMMENYPLLLHKFMADKGKVSSLVEIVLHTNLGLYSSMRQEESFKSVLQLMRVAFFTHGEKEALRSCARAIDFCSTKSKGELQGLASNEFKELEDELIAKLKAAIKEVVDGGDGYSLLENLKRLYELQLLRAVSIESLYEDMVMVLSSFRNMEDEVCQM</sequence>
<dbReference type="GO" id="GO:0007062">
    <property type="term" value="P:sister chromatid cohesion"/>
    <property type="evidence" value="ECO:0007669"/>
    <property type="project" value="UniProtKB-ARBA"/>
</dbReference>
<dbReference type="SUPFAM" id="SSF48371">
    <property type="entry name" value="ARM repeat"/>
    <property type="match status" value="1"/>
</dbReference>
<dbReference type="InterPro" id="IPR056396">
    <property type="entry name" value="HEAT_SCC3-SA"/>
</dbReference>
<feature type="domain" description="STAG" evidence="1">
    <location>
        <begin position="102"/>
        <end position="199"/>
    </location>
</feature>
<dbReference type="Gene3D" id="1.25.10.10">
    <property type="entry name" value="Leucine-rich Repeat Variant"/>
    <property type="match status" value="1"/>
</dbReference>
<dbReference type="InterPro" id="IPR016024">
    <property type="entry name" value="ARM-type_fold"/>
</dbReference>
<dbReference type="PANTHER" id="PTHR11199:SF0">
    <property type="entry name" value="LD34181P-RELATED"/>
    <property type="match status" value="1"/>
</dbReference>
<dbReference type="GO" id="GO:0003682">
    <property type="term" value="F:chromatin binding"/>
    <property type="evidence" value="ECO:0007669"/>
    <property type="project" value="TreeGrafter"/>
</dbReference>
<evidence type="ECO:0000259" key="2">
    <source>
        <dbReference type="Pfam" id="PF21581"/>
    </source>
</evidence>
<dbReference type="InterPro" id="IPR020839">
    <property type="entry name" value="SCD"/>
</dbReference>
<dbReference type="Pfam" id="PF21581">
    <property type="entry name" value="SCD"/>
    <property type="match status" value="1"/>
</dbReference>
<dbReference type="InterPro" id="IPR011989">
    <property type="entry name" value="ARM-like"/>
</dbReference>
<evidence type="ECO:0000259" key="1">
    <source>
        <dbReference type="Pfam" id="PF08514"/>
    </source>
</evidence>
<name>A0A2N9GLG3_FAGSY</name>
<reference evidence="4" key="1">
    <citation type="submission" date="2018-02" db="EMBL/GenBank/DDBJ databases">
        <authorList>
            <person name="Cohen D.B."/>
            <person name="Kent A.D."/>
        </authorList>
    </citation>
    <scope>NUCLEOTIDE SEQUENCE</scope>
</reference>
<feature type="domain" description="SCD" evidence="2">
    <location>
        <begin position="209"/>
        <end position="255"/>
    </location>
</feature>
<dbReference type="Pfam" id="PF08514">
    <property type="entry name" value="STAG"/>
    <property type="match status" value="1"/>
</dbReference>
<dbReference type="AlphaFoldDB" id="A0A2N9GLG3"/>
<evidence type="ECO:0000313" key="4">
    <source>
        <dbReference type="EMBL" id="SPD00269.1"/>
    </source>
</evidence>
<accession>A0A2N9GLG3</accession>
<dbReference type="EMBL" id="OIVN01002068">
    <property type="protein sequence ID" value="SPD00269.1"/>
    <property type="molecule type" value="Genomic_DNA"/>
</dbReference>
<dbReference type="PANTHER" id="PTHR11199">
    <property type="entry name" value="STROMAL ANTIGEN"/>
    <property type="match status" value="1"/>
</dbReference>
<feature type="domain" description="Cohesin subunit SCC3/SA HEAT-repeats" evidence="3">
    <location>
        <begin position="362"/>
        <end position="595"/>
    </location>
</feature>
<organism evidence="4">
    <name type="scientific">Fagus sylvatica</name>
    <name type="common">Beechnut</name>
    <dbReference type="NCBI Taxonomy" id="28930"/>
    <lineage>
        <taxon>Eukaryota</taxon>
        <taxon>Viridiplantae</taxon>
        <taxon>Streptophyta</taxon>
        <taxon>Embryophyta</taxon>
        <taxon>Tracheophyta</taxon>
        <taxon>Spermatophyta</taxon>
        <taxon>Magnoliopsida</taxon>
        <taxon>eudicotyledons</taxon>
        <taxon>Gunneridae</taxon>
        <taxon>Pentapetalae</taxon>
        <taxon>rosids</taxon>
        <taxon>fabids</taxon>
        <taxon>Fagales</taxon>
        <taxon>Fagaceae</taxon>
        <taxon>Fagus</taxon>
    </lineage>
</organism>